<dbReference type="InterPro" id="IPR033913">
    <property type="entry name" value="MTH1175_dom"/>
</dbReference>
<dbReference type="CDD" id="cd00851">
    <property type="entry name" value="MTH1175"/>
    <property type="match status" value="1"/>
</dbReference>
<proteinExistence type="predicted"/>
<organism evidence="3 4">
    <name type="scientific">Lacrimispora amygdalina</name>
    <dbReference type="NCBI Taxonomy" id="253257"/>
    <lineage>
        <taxon>Bacteria</taxon>
        <taxon>Bacillati</taxon>
        <taxon>Bacillota</taxon>
        <taxon>Clostridia</taxon>
        <taxon>Lachnospirales</taxon>
        <taxon>Lachnospiraceae</taxon>
        <taxon>Lacrimispora</taxon>
    </lineage>
</organism>
<comment type="caution">
    <text evidence="3">The sequence shown here is derived from an EMBL/GenBank/DDBJ whole genome shotgun (WGS) entry which is preliminary data.</text>
</comment>
<dbReference type="InterPro" id="IPR036105">
    <property type="entry name" value="DiNase_FeMo-co_biosyn_sf"/>
</dbReference>
<reference evidence="2 5" key="2">
    <citation type="journal article" date="2024" name="Int. J. Syst. Evol. Microbiol.">
        <title>Lacrimispora brassicae sp. nov. isolated from fermented cabbage, and proposal of Clostridium indicum Gundawar et al. 2019 and Clostridium methoxybenzovorans Mechichi et al. 1999 as heterotypic synonyms of Lacrimispora amygdalina (Parshina et al. 2003) Haas and Blanchard 2020 and Lacrimispora indolis (McClung and McCoy 1957) Haas and Blanchard 2020, respectively.</title>
        <authorList>
            <person name="Kobayashi H."/>
            <person name="Tanizawa Y."/>
            <person name="Sakamoto M."/>
            <person name="Ohkuma M."/>
            <person name="Tohno M."/>
        </authorList>
    </citation>
    <scope>NUCLEOTIDE SEQUENCE [LARGE SCALE GENOMIC DNA]</scope>
    <source>
        <strain evidence="2 5">DSM 12857</strain>
    </source>
</reference>
<dbReference type="Proteomes" id="UP000260680">
    <property type="component" value="Unassembled WGS sequence"/>
</dbReference>
<evidence type="ECO:0000313" key="4">
    <source>
        <dbReference type="Proteomes" id="UP000260680"/>
    </source>
</evidence>
<dbReference type="PANTHER" id="PTHR42983">
    <property type="entry name" value="DINITROGENASE IRON-MOLYBDENUM COFACTOR PROTEIN-RELATED"/>
    <property type="match status" value="1"/>
</dbReference>
<dbReference type="Proteomes" id="UP001419084">
    <property type="component" value="Unassembled WGS sequence"/>
</dbReference>
<dbReference type="SUPFAM" id="SSF53146">
    <property type="entry name" value="Nitrogenase accessory factor-like"/>
    <property type="match status" value="1"/>
</dbReference>
<dbReference type="OrthoDB" id="9807451at2"/>
<evidence type="ECO:0000313" key="5">
    <source>
        <dbReference type="Proteomes" id="UP001419084"/>
    </source>
</evidence>
<evidence type="ECO:0000313" key="2">
    <source>
        <dbReference type="EMBL" id="GLB28810.1"/>
    </source>
</evidence>
<feature type="domain" description="Dinitrogenase iron-molybdenum cofactor biosynthesis" evidence="1">
    <location>
        <begin position="13"/>
        <end position="103"/>
    </location>
</feature>
<evidence type="ECO:0000259" key="1">
    <source>
        <dbReference type="Pfam" id="PF02579"/>
    </source>
</evidence>
<dbReference type="AlphaFoldDB" id="A0A3E2N3V2"/>
<reference evidence="3 4" key="1">
    <citation type="submission" date="2018-07" db="EMBL/GenBank/DDBJ databases">
        <title>New species, Clostridium PI-S10-A1B.</title>
        <authorList>
            <person name="Krishna G."/>
            <person name="Summeta K."/>
            <person name="Shikha S."/>
            <person name="Prabhu P.B."/>
            <person name="Suresh K."/>
        </authorList>
    </citation>
    <scope>NUCLEOTIDE SEQUENCE [LARGE SCALE GENOMIC DNA]</scope>
    <source>
        <strain evidence="3 4">PI-S10-A1B</strain>
    </source>
</reference>
<dbReference type="EMBL" id="QOHO01000126">
    <property type="protein sequence ID" value="RFZ75679.1"/>
    <property type="molecule type" value="Genomic_DNA"/>
</dbReference>
<evidence type="ECO:0000313" key="3">
    <source>
        <dbReference type="EMBL" id="RFZ75679.1"/>
    </source>
</evidence>
<gene>
    <name evidence="3" type="ORF">DS742_27750</name>
    <name evidence="2" type="ORF">LAD12857_07330</name>
</gene>
<sequence>MKIAVSATGQNREDMLDRRFGRCDYFQIYDTETEEFHVISNKGVSAGGGAGIASASQVLEEEITAVITGNLGPNAFELLEKAGIKAYSCEEIPVTGAIEQFQKNQLSEIALAGKAHHGMN</sequence>
<keyword evidence="5" id="KW-1185">Reference proteome</keyword>
<name>A0A3E2N3V2_9FIRM</name>
<protein>
    <submittedName>
        <fullName evidence="3">Diguanylate cyclase</fullName>
    </submittedName>
</protein>
<dbReference type="Pfam" id="PF02579">
    <property type="entry name" value="Nitro_FeMo-Co"/>
    <property type="match status" value="1"/>
</dbReference>
<dbReference type="PANTHER" id="PTHR42983:SF1">
    <property type="entry name" value="IRON-MOLYBDENUM PROTEIN"/>
    <property type="match status" value="1"/>
</dbReference>
<dbReference type="InterPro" id="IPR003731">
    <property type="entry name" value="Di-Nase_FeMo-co_biosynth"/>
</dbReference>
<dbReference type="Gene3D" id="3.30.420.130">
    <property type="entry name" value="Dinitrogenase iron-molybdenum cofactor biosynthesis domain"/>
    <property type="match status" value="1"/>
</dbReference>
<dbReference type="EMBL" id="BRPJ01000010">
    <property type="protein sequence ID" value="GLB28810.1"/>
    <property type="molecule type" value="Genomic_DNA"/>
</dbReference>
<accession>A0A3E2N3V2</accession>
<dbReference type="RefSeq" id="WP_117420142.1">
    <property type="nucleotide sequence ID" value="NZ_BRPJ01000010.1"/>
</dbReference>